<dbReference type="GO" id="GO:0008236">
    <property type="term" value="F:serine-type peptidase activity"/>
    <property type="evidence" value="ECO:0007669"/>
    <property type="project" value="InterPro"/>
</dbReference>
<dbReference type="EMBL" id="MU167280">
    <property type="protein sequence ID" value="KAG0145246.1"/>
    <property type="molecule type" value="Genomic_DNA"/>
</dbReference>
<dbReference type="InterPro" id="IPR029058">
    <property type="entry name" value="AB_hydrolase_fold"/>
</dbReference>
<dbReference type="GO" id="GO:0006508">
    <property type="term" value="P:proteolysis"/>
    <property type="evidence" value="ECO:0007669"/>
    <property type="project" value="InterPro"/>
</dbReference>
<feature type="domain" description="Peptidase S9 prolyl oligopeptidase catalytic" evidence="2">
    <location>
        <begin position="438"/>
        <end position="567"/>
    </location>
</feature>
<dbReference type="PANTHER" id="PTHR43037:SF4">
    <property type="entry name" value="PEPTIDASE S9 PROLYL OLIGOPEPTIDASE CATALYTIC DOMAIN-CONTAINING PROTEIN"/>
    <property type="match status" value="1"/>
</dbReference>
<evidence type="ECO:0000313" key="3">
    <source>
        <dbReference type="EMBL" id="KAG0145246.1"/>
    </source>
</evidence>
<dbReference type="InterPro" id="IPR050955">
    <property type="entry name" value="Plant_Biomass_Hydrol_Est"/>
</dbReference>
<evidence type="ECO:0000256" key="1">
    <source>
        <dbReference type="ARBA" id="ARBA00022729"/>
    </source>
</evidence>
<dbReference type="OrthoDB" id="449091at2759"/>
<dbReference type="Pfam" id="PF00326">
    <property type="entry name" value="Peptidase_S9"/>
    <property type="match status" value="1"/>
</dbReference>
<dbReference type="SUPFAM" id="SSF53474">
    <property type="entry name" value="alpha/beta-Hydrolases"/>
    <property type="match status" value="1"/>
</dbReference>
<dbReference type="PANTHER" id="PTHR43037">
    <property type="entry name" value="UNNAMED PRODUCT-RELATED"/>
    <property type="match status" value="1"/>
</dbReference>
<dbReference type="AlphaFoldDB" id="A0A9P6NKK1"/>
<proteinExistence type="predicted"/>
<sequence length="888" mass="99510">MRSRAGDLSVPSSFVDGGHATWQTFGSGSDDGRVEVAYPNVRWEYIRATSGWAGLQYITYLRAKLKIGAVRNDDQPVYVSGNLIEGYEWAIYSASDNRLQWYQGDMYLYSDTITTPETTELHPFAQTLLLPFSQDGEYTIIVKSVYDIRIKGDPLSIKRPDPTSSFRLDIRPWRVPPNIRAISVYPQSTLTPDVFFADQNDGRRMLSSPYLALIVRNWHPENMYRICTVHGKWAGDSKMHEVIGLVLNPIDIAPNQLTTIGLVLPDFLLSSPGSLTPMELVLTLADHQPLRVRIDFRKPKSTRESFIFTFLDADQSVQYAVCVPPSGRTPPSNPLADPIPQSSSDRRSLAKTRPLLVGLHGAGVEANSEFWISSIEQRLEEWILFPTGRTSWGWDWHGPSLLNVERAIEYLVGDIWKLWRSLIAKEANEPASACFQPDGNDLIVFGHSNGGQGAWYLATRYPDKVRAVIPAAAYIKIEDYVPYTNYQTKHLVDPLLGSIISIAQSIYSNDLHLSNLIHTPMLIKHGELDDNVPAYHSKTLYSLLLTWGADPDSVTFEGVPNQKHWFDDVFKSSSVRKFIDEQAQKDKRNPHPESLPHNGFVSLPFTLTVSNPTESGSKEGFRILMLRQGWRLGRIKVLDLQRQVDGWVLKIETKNVEAFQIPSQAFLGSDSSQKLRLVIDNVEIQMDEQPTDQLAILWRCDEKNWKMVKESIWREISSVKRTSPLTNVLRSHGPLRIIFGTRTNPKHAAELRSVANPLACRDLGSGNLIIIGNSLDNSFLAESCSHQDMMIMWKVGINGQACFSVADGLFEKVGQGIIYQIPYHLLPYPINSISSTQANPIAIVISGTDEIGMESALGLFPIRSGLNLPDWIVINETKAEDGSVLAAG</sequence>
<organism evidence="3 4">
    <name type="scientific">Cronartium quercuum f. sp. fusiforme G11</name>
    <dbReference type="NCBI Taxonomy" id="708437"/>
    <lineage>
        <taxon>Eukaryota</taxon>
        <taxon>Fungi</taxon>
        <taxon>Dikarya</taxon>
        <taxon>Basidiomycota</taxon>
        <taxon>Pucciniomycotina</taxon>
        <taxon>Pucciniomycetes</taxon>
        <taxon>Pucciniales</taxon>
        <taxon>Coleosporiaceae</taxon>
        <taxon>Cronartium</taxon>
    </lineage>
</organism>
<dbReference type="Proteomes" id="UP000886653">
    <property type="component" value="Unassembled WGS sequence"/>
</dbReference>
<accession>A0A9P6NKK1</accession>
<name>A0A9P6NKK1_9BASI</name>
<evidence type="ECO:0000259" key="2">
    <source>
        <dbReference type="Pfam" id="PF00326"/>
    </source>
</evidence>
<protein>
    <recommendedName>
        <fullName evidence="2">Peptidase S9 prolyl oligopeptidase catalytic domain-containing protein</fullName>
    </recommendedName>
</protein>
<reference evidence="3" key="1">
    <citation type="submission" date="2013-11" db="EMBL/GenBank/DDBJ databases">
        <title>Genome sequence of the fusiform rust pathogen reveals effectors for host alternation and coevolution with pine.</title>
        <authorList>
            <consortium name="DOE Joint Genome Institute"/>
            <person name="Smith K."/>
            <person name="Pendleton A."/>
            <person name="Kubisiak T."/>
            <person name="Anderson C."/>
            <person name="Salamov A."/>
            <person name="Aerts A."/>
            <person name="Riley R."/>
            <person name="Clum A."/>
            <person name="Lindquist E."/>
            <person name="Ence D."/>
            <person name="Campbell M."/>
            <person name="Kronenberg Z."/>
            <person name="Feau N."/>
            <person name="Dhillon B."/>
            <person name="Hamelin R."/>
            <person name="Burleigh J."/>
            <person name="Smith J."/>
            <person name="Yandell M."/>
            <person name="Nelson C."/>
            <person name="Grigoriev I."/>
            <person name="Davis J."/>
        </authorList>
    </citation>
    <scope>NUCLEOTIDE SEQUENCE</scope>
    <source>
        <strain evidence="3">G11</strain>
    </source>
</reference>
<keyword evidence="4" id="KW-1185">Reference proteome</keyword>
<comment type="caution">
    <text evidence="3">The sequence shown here is derived from an EMBL/GenBank/DDBJ whole genome shotgun (WGS) entry which is preliminary data.</text>
</comment>
<gene>
    <name evidence="3" type="ORF">CROQUDRAFT_46087</name>
</gene>
<evidence type="ECO:0000313" key="4">
    <source>
        <dbReference type="Proteomes" id="UP000886653"/>
    </source>
</evidence>
<dbReference type="InterPro" id="IPR001375">
    <property type="entry name" value="Peptidase_S9_cat"/>
</dbReference>
<keyword evidence="1" id="KW-0732">Signal</keyword>
<dbReference type="Gene3D" id="3.40.50.1820">
    <property type="entry name" value="alpha/beta hydrolase"/>
    <property type="match status" value="1"/>
</dbReference>